<dbReference type="CDD" id="cd07184">
    <property type="entry name" value="E_set_Isoamylase_like_N"/>
    <property type="match status" value="1"/>
</dbReference>
<reference evidence="2" key="1">
    <citation type="submission" date="2021-10" db="EMBL/GenBank/DDBJ databases">
        <title>Tamlana sargassums sp. nov., and Tamlana laminarinivorans sp. nov., two new bacteria isolated from the brown alga.</title>
        <authorList>
            <person name="Li J."/>
        </authorList>
    </citation>
    <scope>NUCLEOTIDE SEQUENCE</scope>
    <source>
        <strain evidence="2">PT2-4</strain>
    </source>
</reference>
<dbReference type="Proteomes" id="UP001139199">
    <property type="component" value="Unassembled WGS sequence"/>
</dbReference>
<dbReference type="EMBL" id="JAJAPW010000003">
    <property type="protein sequence ID" value="MCB4798551.1"/>
    <property type="molecule type" value="Genomic_DNA"/>
</dbReference>
<evidence type="ECO:0000313" key="3">
    <source>
        <dbReference type="Proteomes" id="UP001139199"/>
    </source>
</evidence>
<comment type="caution">
    <text evidence="2">The sequence shown here is derived from an EMBL/GenBank/DDBJ whole genome shotgun (WGS) entry which is preliminary data.</text>
</comment>
<gene>
    <name evidence="2" type="ORF">LG649_06830</name>
</gene>
<organism evidence="2 3">
    <name type="scientific">Neotamlana laminarinivorans</name>
    <dbReference type="NCBI Taxonomy" id="2883124"/>
    <lineage>
        <taxon>Bacteria</taxon>
        <taxon>Pseudomonadati</taxon>
        <taxon>Bacteroidota</taxon>
        <taxon>Flavobacteriia</taxon>
        <taxon>Flavobacteriales</taxon>
        <taxon>Flavobacteriaceae</taxon>
        <taxon>Neotamlana</taxon>
    </lineage>
</organism>
<dbReference type="InterPro" id="IPR013783">
    <property type="entry name" value="Ig-like_fold"/>
</dbReference>
<name>A0A9X1L4Q0_9FLAO</name>
<proteinExistence type="predicted"/>
<evidence type="ECO:0000313" key="2">
    <source>
        <dbReference type="EMBL" id="MCB4798551.1"/>
    </source>
</evidence>
<feature type="domain" description="AMP-activated protein kinase glycogen-binding" evidence="1">
    <location>
        <begin position="20"/>
        <end position="100"/>
    </location>
</feature>
<keyword evidence="3" id="KW-1185">Reference proteome</keyword>
<sequence>MSIKKQYLKSKPICKVTFAIKPEDEATQVSVVGSFNEWNSEANPLKKLKDGTFKGTVDLEKDKSYEFKYLIDETVYTNEAEADALAWNDFAGAENSVLNV</sequence>
<dbReference type="AlphaFoldDB" id="A0A9X1L4Q0"/>
<dbReference type="RefSeq" id="WP_226542594.1">
    <property type="nucleotide sequence ID" value="NZ_JAJAPW010000003.1"/>
</dbReference>
<dbReference type="Gene3D" id="2.60.40.10">
    <property type="entry name" value="Immunoglobulins"/>
    <property type="match status" value="1"/>
</dbReference>
<accession>A0A9X1L4Q0</accession>
<dbReference type="Pfam" id="PF16561">
    <property type="entry name" value="AMPK1_CBM"/>
    <property type="match status" value="1"/>
</dbReference>
<protein>
    <submittedName>
        <fullName evidence="2">Isoamylase early set domain-containing protein</fullName>
    </submittedName>
</protein>
<evidence type="ECO:0000259" key="1">
    <source>
        <dbReference type="Pfam" id="PF16561"/>
    </source>
</evidence>
<dbReference type="SUPFAM" id="SSF81296">
    <property type="entry name" value="E set domains"/>
    <property type="match status" value="1"/>
</dbReference>
<dbReference type="InterPro" id="IPR014756">
    <property type="entry name" value="Ig_E-set"/>
</dbReference>
<dbReference type="InterPro" id="IPR032640">
    <property type="entry name" value="AMPK1_CBM"/>
</dbReference>